<proteinExistence type="predicted"/>
<dbReference type="GO" id="GO:0000976">
    <property type="term" value="F:transcription cis-regulatory region binding"/>
    <property type="evidence" value="ECO:0007669"/>
    <property type="project" value="TreeGrafter"/>
</dbReference>
<dbReference type="PANTHER" id="PTHR30146">
    <property type="entry name" value="LACI-RELATED TRANSCRIPTIONAL REPRESSOR"/>
    <property type="match status" value="1"/>
</dbReference>
<keyword evidence="3" id="KW-0804">Transcription</keyword>
<evidence type="ECO:0000256" key="2">
    <source>
        <dbReference type="ARBA" id="ARBA00023125"/>
    </source>
</evidence>
<name>A0A1H2LWU9_9ACTN</name>
<evidence type="ECO:0000259" key="4">
    <source>
        <dbReference type="PROSITE" id="PS50932"/>
    </source>
</evidence>
<dbReference type="Gene3D" id="3.40.50.2300">
    <property type="match status" value="2"/>
</dbReference>
<reference evidence="6" key="1">
    <citation type="submission" date="2016-10" db="EMBL/GenBank/DDBJ databases">
        <authorList>
            <person name="Varghese N."/>
            <person name="Submissions S."/>
        </authorList>
    </citation>
    <scope>NUCLEOTIDE SEQUENCE [LARGE SCALE GENOMIC DNA]</scope>
    <source>
        <strain evidence="6">DSM 45079</strain>
    </source>
</reference>
<dbReference type="STRING" id="419479.SAMN04488563_6728"/>
<dbReference type="InterPro" id="IPR000843">
    <property type="entry name" value="HTH_LacI"/>
</dbReference>
<keyword evidence="2" id="KW-0238">DNA-binding</keyword>
<keyword evidence="1" id="KW-0805">Transcription regulation</keyword>
<dbReference type="InterPro" id="IPR046335">
    <property type="entry name" value="LacI/GalR-like_sensor"/>
</dbReference>
<evidence type="ECO:0000313" key="5">
    <source>
        <dbReference type="EMBL" id="SDU85071.1"/>
    </source>
</evidence>
<evidence type="ECO:0000256" key="1">
    <source>
        <dbReference type="ARBA" id="ARBA00023015"/>
    </source>
</evidence>
<dbReference type="PANTHER" id="PTHR30146:SF153">
    <property type="entry name" value="LACTOSE OPERON REPRESSOR"/>
    <property type="match status" value="1"/>
</dbReference>
<dbReference type="SMART" id="SM00354">
    <property type="entry name" value="HTH_LACI"/>
    <property type="match status" value="1"/>
</dbReference>
<dbReference type="OrthoDB" id="3227375at2"/>
<dbReference type="CDD" id="cd01392">
    <property type="entry name" value="HTH_LacI"/>
    <property type="match status" value="1"/>
</dbReference>
<dbReference type="RefSeq" id="WP_046772734.1">
    <property type="nucleotide sequence ID" value="NZ_LBMC01000076.1"/>
</dbReference>
<dbReference type="InterPro" id="IPR010982">
    <property type="entry name" value="Lambda_DNA-bd_dom_sf"/>
</dbReference>
<dbReference type="GO" id="GO:0003700">
    <property type="term" value="F:DNA-binding transcription factor activity"/>
    <property type="evidence" value="ECO:0007669"/>
    <property type="project" value="TreeGrafter"/>
</dbReference>
<feature type="domain" description="HTH lacI-type" evidence="4">
    <location>
        <begin position="12"/>
        <end position="63"/>
    </location>
</feature>
<evidence type="ECO:0000313" key="6">
    <source>
        <dbReference type="Proteomes" id="UP000182977"/>
    </source>
</evidence>
<protein>
    <submittedName>
        <fullName evidence="5">Transcriptional regulator, LacI family</fullName>
    </submittedName>
</protein>
<gene>
    <name evidence="5" type="ORF">SAMN04488563_6728</name>
</gene>
<dbReference type="SUPFAM" id="SSF53822">
    <property type="entry name" value="Periplasmic binding protein-like I"/>
    <property type="match status" value="1"/>
</dbReference>
<dbReference type="EMBL" id="LT629791">
    <property type="protein sequence ID" value="SDU85071.1"/>
    <property type="molecule type" value="Genomic_DNA"/>
</dbReference>
<dbReference type="AlphaFoldDB" id="A0A1H2LWU9"/>
<dbReference type="Pfam" id="PF13377">
    <property type="entry name" value="Peripla_BP_3"/>
    <property type="match status" value="1"/>
</dbReference>
<evidence type="ECO:0000256" key="3">
    <source>
        <dbReference type="ARBA" id="ARBA00023163"/>
    </source>
</evidence>
<dbReference type="PROSITE" id="PS50932">
    <property type="entry name" value="HTH_LACI_2"/>
    <property type="match status" value="1"/>
</dbReference>
<dbReference type="Gene3D" id="1.10.260.40">
    <property type="entry name" value="lambda repressor-like DNA-binding domains"/>
    <property type="match status" value="1"/>
</dbReference>
<accession>A0A1H2LWU9</accession>
<dbReference type="InterPro" id="IPR028082">
    <property type="entry name" value="Peripla_BP_I"/>
</dbReference>
<dbReference type="Pfam" id="PF00356">
    <property type="entry name" value="LacI"/>
    <property type="match status" value="1"/>
</dbReference>
<organism evidence="5 6">
    <name type="scientific">Jiangella alkaliphila</name>
    <dbReference type="NCBI Taxonomy" id="419479"/>
    <lineage>
        <taxon>Bacteria</taxon>
        <taxon>Bacillati</taxon>
        <taxon>Actinomycetota</taxon>
        <taxon>Actinomycetes</taxon>
        <taxon>Jiangellales</taxon>
        <taxon>Jiangellaceae</taxon>
        <taxon>Jiangella</taxon>
    </lineage>
</organism>
<dbReference type="PROSITE" id="PS00356">
    <property type="entry name" value="HTH_LACI_1"/>
    <property type="match status" value="1"/>
</dbReference>
<keyword evidence="6" id="KW-1185">Reference proteome</keyword>
<dbReference type="Proteomes" id="UP000182977">
    <property type="component" value="Chromosome I"/>
</dbReference>
<sequence>MADTANDVGDRVTIADIARMARVSVPTVSKVINGKPGVSDRTRARITGLLREHEYEPRRSTSTKMIELVLGELTSPWSTALVTAVEEAAFDQGMGLTLSRLRPEAEDRWLEMLANRSVDGLVFAVVQVTARQRAHLEELRLPYVVIDPGEAPAGTRVPTIGVTHWRGAHQATRHLLELGHRELAMIAGPADVMFSQARVDGFRAAAVGAGVELPPARVRHTEFGYDAGRDAALELLAASPRPTAIFAASDEQALGVYEAARLRGVRIPEDLSVIGFNDAPIAEWAAPPLTTVREPIRDMARLAVAAIRSLAAGEPEVPTVELATELVIRQSTAPAQQV</sequence>
<dbReference type="SUPFAM" id="SSF47413">
    <property type="entry name" value="lambda repressor-like DNA-binding domains"/>
    <property type="match status" value="1"/>
</dbReference>